<dbReference type="GeneID" id="80877615"/>
<name>A0AAE9WG54_9SCHI</name>
<dbReference type="AlphaFoldDB" id="A0AAE9WG54"/>
<dbReference type="KEGG" id="som:SOMG_04139"/>
<dbReference type="RefSeq" id="XP_056039297.1">
    <property type="nucleotide sequence ID" value="XM_056182926.1"/>
</dbReference>
<keyword evidence="3" id="KW-1185">Reference proteome</keyword>
<gene>
    <name evidence="2" type="ORF">SOMG_04139</name>
</gene>
<keyword evidence="1" id="KW-0812">Transmembrane</keyword>
<sequence length="107" mass="12150">MVNRLDLALSACPCMHAYPTVRVFFSGFAGSDLLRWYSSGYAMGIYCGLPRQDVFLGLLWIVLYSLRVRYLFFFAFLRGLIFKRQAVSTLFFGSFGRANSVCTTTKS</sequence>
<feature type="transmembrane region" description="Helical" evidence="1">
    <location>
        <begin position="58"/>
        <end position="77"/>
    </location>
</feature>
<evidence type="ECO:0000313" key="2">
    <source>
        <dbReference type="EMBL" id="WBW75054.1"/>
    </source>
</evidence>
<evidence type="ECO:0000313" key="3">
    <source>
        <dbReference type="Proteomes" id="UP001212411"/>
    </source>
</evidence>
<dbReference type="EMBL" id="CP115613">
    <property type="protein sequence ID" value="WBW75054.1"/>
    <property type="molecule type" value="Genomic_DNA"/>
</dbReference>
<organism evidence="2 3">
    <name type="scientific">Schizosaccharomyces osmophilus</name>
    <dbReference type="NCBI Taxonomy" id="2545709"/>
    <lineage>
        <taxon>Eukaryota</taxon>
        <taxon>Fungi</taxon>
        <taxon>Dikarya</taxon>
        <taxon>Ascomycota</taxon>
        <taxon>Taphrinomycotina</taxon>
        <taxon>Schizosaccharomycetes</taxon>
        <taxon>Schizosaccharomycetales</taxon>
        <taxon>Schizosaccharomycetaceae</taxon>
        <taxon>Schizosaccharomyces</taxon>
    </lineage>
</organism>
<dbReference type="Proteomes" id="UP001212411">
    <property type="component" value="Chromosome 3"/>
</dbReference>
<accession>A0AAE9WG54</accession>
<keyword evidence="1" id="KW-1133">Transmembrane helix</keyword>
<proteinExistence type="predicted"/>
<evidence type="ECO:0000256" key="1">
    <source>
        <dbReference type="SAM" id="Phobius"/>
    </source>
</evidence>
<keyword evidence="1" id="KW-0472">Membrane</keyword>
<evidence type="ECO:0008006" key="4">
    <source>
        <dbReference type="Google" id="ProtNLM"/>
    </source>
</evidence>
<protein>
    <recommendedName>
        <fullName evidence="4">Transmembrane protein</fullName>
    </recommendedName>
</protein>
<reference evidence="2 3" key="1">
    <citation type="journal article" date="2023" name="G3 (Bethesda)">
        <title>A high-quality reference genome for the fission yeast Schizosaccharomyces osmophilus.</title>
        <authorList>
            <person name="Jia G.S."/>
            <person name="Zhang W.C."/>
            <person name="Liang Y."/>
            <person name="Liu X.H."/>
            <person name="Rhind N."/>
            <person name="Pidoux A."/>
            <person name="Brysch-Herzberg M."/>
            <person name="Du L.L."/>
        </authorList>
    </citation>
    <scope>NUCLEOTIDE SEQUENCE [LARGE SCALE GENOMIC DNA]</scope>
    <source>
        <strain evidence="2 3">CBS 15793</strain>
    </source>
</reference>